<protein>
    <submittedName>
        <fullName evidence="2">Uncharacterized protein</fullName>
    </submittedName>
</protein>
<sequence length="163" mass="18397">MKITKALNAIFIILLCCFYVGNAHAQVSPDESSNFHFKTFTWNDLLEAKSCLHSGDQNQLKEWLSSKGFHPQNADESAFANESVGYQIKIGPSSATLLVESTSAAGFNNELNDFIRQEKWNDELYFDEQADDTQQEITFFNLDKAPVFTAHFDALNAVLTIYK</sequence>
<comment type="caution">
    <text evidence="2">The sequence shown here is derived from an EMBL/GenBank/DDBJ whole genome shotgun (WGS) entry which is preliminary data.</text>
</comment>
<reference evidence="2 3" key="1">
    <citation type="submission" date="2018-04" db="EMBL/GenBank/DDBJ databases">
        <title>Genomic Encyclopedia of Archaeal and Bacterial Type Strains, Phase II (KMG-II): from individual species to whole genera.</title>
        <authorList>
            <person name="Goeker M."/>
        </authorList>
    </citation>
    <scope>NUCLEOTIDE SEQUENCE [LARGE SCALE GENOMIC DNA]</scope>
    <source>
        <strain evidence="2 3">DSM 26809</strain>
    </source>
</reference>
<dbReference type="EMBL" id="QAOQ01000004">
    <property type="protein sequence ID" value="PTQ96613.1"/>
    <property type="molecule type" value="Genomic_DNA"/>
</dbReference>
<keyword evidence="3" id="KW-1185">Reference proteome</keyword>
<evidence type="ECO:0000313" key="2">
    <source>
        <dbReference type="EMBL" id="PTQ96613.1"/>
    </source>
</evidence>
<dbReference type="RefSeq" id="WP_107828576.1">
    <property type="nucleotide sequence ID" value="NZ_CP160205.1"/>
</dbReference>
<dbReference type="AlphaFoldDB" id="A0A2T5J957"/>
<feature type="signal peptide" evidence="1">
    <location>
        <begin position="1"/>
        <end position="25"/>
    </location>
</feature>
<feature type="chain" id="PRO_5015549997" evidence="1">
    <location>
        <begin position="26"/>
        <end position="163"/>
    </location>
</feature>
<evidence type="ECO:0000313" key="3">
    <source>
        <dbReference type="Proteomes" id="UP000244168"/>
    </source>
</evidence>
<proteinExistence type="predicted"/>
<evidence type="ECO:0000256" key="1">
    <source>
        <dbReference type="SAM" id="SignalP"/>
    </source>
</evidence>
<name>A0A2T5J957_9SPHI</name>
<gene>
    <name evidence="2" type="ORF">C8P68_10498</name>
</gene>
<accession>A0A2T5J957</accession>
<organism evidence="2 3">
    <name type="scientific">Mucilaginibacter yixingensis</name>
    <dbReference type="NCBI Taxonomy" id="1295612"/>
    <lineage>
        <taxon>Bacteria</taxon>
        <taxon>Pseudomonadati</taxon>
        <taxon>Bacteroidota</taxon>
        <taxon>Sphingobacteriia</taxon>
        <taxon>Sphingobacteriales</taxon>
        <taxon>Sphingobacteriaceae</taxon>
        <taxon>Mucilaginibacter</taxon>
    </lineage>
</organism>
<keyword evidence="1" id="KW-0732">Signal</keyword>
<dbReference type="Proteomes" id="UP000244168">
    <property type="component" value="Unassembled WGS sequence"/>
</dbReference>